<dbReference type="GO" id="GO:0003700">
    <property type="term" value="F:DNA-binding transcription factor activity"/>
    <property type="evidence" value="ECO:0007669"/>
    <property type="project" value="InterPro"/>
</dbReference>
<dbReference type="InterPro" id="IPR023170">
    <property type="entry name" value="HhH_base_excis_C"/>
</dbReference>
<keyword evidence="9" id="KW-0805">Transcription regulation</keyword>
<reference evidence="16" key="1">
    <citation type="journal article" date="2011" name="J. Bacteriol.">
        <title>Genome sequences of eight morphologically diverse alphaproteobacteria.</title>
        <authorList>
            <consortium name="US DOE Joint Genome Institute"/>
            <person name="Brown P.J."/>
            <person name="Kysela D.T."/>
            <person name="Buechlein A."/>
            <person name="Hemmerich C."/>
            <person name="Brun Y.V."/>
        </authorList>
    </citation>
    <scope>NUCLEOTIDE SEQUENCE [LARGE SCALE GENOMIC DNA]</scope>
    <source>
        <strain evidence="16">ATCC 49814 / DSM 5838 / IFAM 1418</strain>
    </source>
</reference>
<dbReference type="GO" id="GO:0006307">
    <property type="term" value="P:DNA alkylation repair"/>
    <property type="evidence" value="ECO:0007669"/>
    <property type="project" value="TreeGrafter"/>
</dbReference>
<name>C6XMW5_HIRBI</name>
<dbReference type="InterPro" id="IPR011257">
    <property type="entry name" value="DNA_glycosylase"/>
</dbReference>
<dbReference type="KEGG" id="hba:Hbal_0433"/>
<dbReference type="Pfam" id="PF06029">
    <property type="entry name" value="AlkA_N"/>
    <property type="match status" value="1"/>
</dbReference>
<keyword evidence="10" id="KW-0238">DNA-binding</keyword>
<keyword evidence="6" id="KW-0479">Metal-binding</keyword>
<dbReference type="CDD" id="cd00056">
    <property type="entry name" value="ENDO3c"/>
    <property type="match status" value="1"/>
</dbReference>
<dbReference type="SMART" id="SM01009">
    <property type="entry name" value="AlkA_N"/>
    <property type="match status" value="1"/>
</dbReference>
<dbReference type="EC" id="3.2.2.21" evidence="3"/>
<keyword evidence="16" id="KW-1185">Reference proteome</keyword>
<sequence length="490" mass="53996">MELDHSACYRAVSMRDTRFDGRFFTAVKTTGIYCRPVCPARTPLAENVDFYPSAAAAQEAGFRPCLRCRPETAPDLGAWKGTSNTVSRALSMIELGILDEGSVEDLADRLGVGDRHLRRLFSQHLGASPISVAQTRRVLLAKQLIRDTNLSLAQVALASGFGSIRRFNETFAALYDRPPSEMRRNEKAQAVQDAAAGDVVVQLNYRAPYDWPAMLGYFSARAIDGMEVVVDGKYARTISVGDNVGIVVISHFEGKSGGKIEARINYPVLSDLPQIIARIRRLLDLAIDPELVAEHLSKDKLLAPIIAKRPGLRAPGAWDGFELAMRAILGQQITIEAARKLGSMLVRDYGERIENNGGYSQLTHVFPTAKKLSETDLSHLKMPRARSGALMAMAQAVVNDPDLFSIRASLEDTIKSLTALKGIGDWTAQYIAMRAMQEADAFPAADAALINAYEKLTGERVKPKQLQDIAQKWRPWRAYATQYLWSSLAD</sequence>
<dbReference type="STRING" id="582402.Hbal_0433"/>
<dbReference type="SMART" id="SM00342">
    <property type="entry name" value="HTH_ARAC"/>
    <property type="match status" value="1"/>
</dbReference>
<keyword evidence="12" id="KW-0804">Transcription</keyword>
<dbReference type="Proteomes" id="UP000002745">
    <property type="component" value="Chromosome"/>
</dbReference>
<dbReference type="InterPro" id="IPR035451">
    <property type="entry name" value="Ada-like_dom_sf"/>
</dbReference>
<dbReference type="PROSITE" id="PS01124">
    <property type="entry name" value="HTH_ARAC_FAMILY_2"/>
    <property type="match status" value="1"/>
</dbReference>
<dbReference type="GO" id="GO:0008270">
    <property type="term" value="F:zinc ion binding"/>
    <property type="evidence" value="ECO:0007669"/>
    <property type="project" value="InterPro"/>
</dbReference>
<dbReference type="Gene3D" id="1.10.10.60">
    <property type="entry name" value="Homeodomain-like"/>
    <property type="match status" value="1"/>
</dbReference>
<dbReference type="SUPFAM" id="SSF55945">
    <property type="entry name" value="TATA-box binding protein-like"/>
    <property type="match status" value="1"/>
</dbReference>
<evidence type="ECO:0000256" key="11">
    <source>
        <dbReference type="ARBA" id="ARBA00023159"/>
    </source>
</evidence>
<dbReference type="SUPFAM" id="SSF57884">
    <property type="entry name" value="Ada DNA repair protein, N-terminal domain (N-Ada 10)"/>
    <property type="match status" value="1"/>
</dbReference>
<organism evidence="15 16">
    <name type="scientific">Hirschia baltica (strain ATCC 49814 / DSM 5838 / IFAM 1418)</name>
    <dbReference type="NCBI Taxonomy" id="582402"/>
    <lineage>
        <taxon>Bacteria</taxon>
        <taxon>Pseudomonadati</taxon>
        <taxon>Pseudomonadota</taxon>
        <taxon>Alphaproteobacteria</taxon>
        <taxon>Hyphomonadales</taxon>
        <taxon>Hyphomonadaceae</taxon>
        <taxon>Hirschia</taxon>
    </lineage>
</organism>
<keyword evidence="11" id="KW-0010">Activator</keyword>
<dbReference type="Pfam" id="PF02805">
    <property type="entry name" value="Ada_Zn_binding"/>
    <property type="match status" value="1"/>
</dbReference>
<comment type="cofactor">
    <cofactor evidence="2">
        <name>Zn(2+)</name>
        <dbReference type="ChEBI" id="CHEBI:29105"/>
    </cofactor>
</comment>
<dbReference type="InterPro" id="IPR037046">
    <property type="entry name" value="AlkA_N_sf"/>
</dbReference>
<dbReference type="Pfam" id="PF12833">
    <property type="entry name" value="HTH_18"/>
    <property type="match status" value="1"/>
</dbReference>
<evidence type="ECO:0000256" key="6">
    <source>
        <dbReference type="ARBA" id="ARBA00022723"/>
    </source>
</evidence>
<evidence type="ECO:0000256" key="4">
    <source>
        <dbReference type="ARBA" id="ARBA00022603"/>
    </source>
</evidence>
<gene>
    <name evidence="15" type="ordered locus">Hbal_0433</name>
</gene>
<dbReference type="InterPro" id="IPR051912">
    <property type="entry name" value="Alkylbase_DNA_Glycosylase/TA"/>
</dbReference>
<evidence type="ECO:0000256" key="2">
    <source>
        <dbReference type="ARBA" id="ARBA00001947"/>
    </source>
</evidence>
<comment type="catalytic activity">
    <reaction evidence="1">
        <text>Hydrolysis of alkylated DNA, releasing 3-methyladenine, 3-methylguanine, 7-methylguanine and 7-methyladenine.</text>
        <dbReference type="EC" id="3.2.2.21"/>
    </reaction>
</comment>
<dbReference type="PROSITE" id="PS00041">
    <property type="entry name" value="HTH_ARAC_FAMILY_1"/>
    <property type="match status" value="1"/>
</dbReference>
<keyword evidence="13" id="KW-0234">DNA repair</keyword>
<dbReference type="InterPro" id="IPR009057">
    <property type="entry name" value="Homeodomain-like_sf"/>
</dbReference>
<evidence type="ECO:0000259" key="14">
    <source>
        <dbReference type="PROSITE" id="PS01124"/>
    </source>
</evidence>
<protein>
    <recommendedName>
        <fullName evidence="3">DNA-3-methyladenine glycosylase II</fullName>
        <ecNumber evidence="3">3.2.2.21</ecNumber>
    </recommendedName>
</protein>
<dbReference type="InterPro" id="IPR004026">
    <property type="entry name" value="Ada_DNA_repair_Zn-bd"/>
</dbReference>
<dbReference type="GO" id="GO:0032131">
    <property type="term" value="F:alkylated DNA binding"/>
    <property type="evidence" value="ECO:0007669"/>
    <property type="project" value="TreeGrafter"/>
</dbReference>
<dbReference type="GO" id="GO:0005737">
    <property type="term" value="C:cytoplasm"/>
    <property type="evidence" value="ECO:0007669"/>
    <property type="project" value="TreeGrafter"/>
</dbReference>
<dbReference type="AlphaFoldDB" id="C6XMW5"/>
<dbReference type="InterPro" id="IPR018060">
    <property type="entry name" value="HTH_AraC"/>
</dbReference>
<evidence type="ECO:0000313" key="16">
    <source>
        <dbReference type="Proteomes" id="UP000002745"/>
    </source>
</evidence>
<keyword evidence="5" id="KW-0808">Transferase</keyword>
<dbReference type="InterPro" id="IPR003265">
    <property type="entry name" value="HhH-GPD_domain"/>
</dbReference>
<dbReference type="SMART" id="SM00478">
    <property type="entry name" value="ENDO3c"/>
    <property type="match status" value="1"/>
</dbReference>
<proteinExistence type="predicted"/>
<evidence type="ECO:0000313" key="15">
    <source>
        <dbReference type="EMBL" id="ACT58135.1"/>
    </source>
</evidence>
<dbReference type="HOGENOM" id="CLU_000445_72_6_5"/>
<dbReference type="EMBL" id="CP001678">
    <property type="protein sequence ID" value="ACT58135.1"/>
    <property type="molecule type" value="Genomic_DNA"/>
</dbReference>
<dbReference type="eggNOG" id="COG0122">
    <property type="taxonomic scope" value="Bacteria"/>
</dbReference>
<dbReference type="PANTHER" id="PTHR43003:SF13">
    <property type="entry name" value="DNA-3-METHYLADENINE GLYCOSYLASE 2"/>
    <property type="match status" value="1"/>
</dbReference>
<dbReference type="eggNOG" id="COG2169">
    <property type="taxonomic scope" value="Bacteria"/>
</dbReference>
<evidence type="ECO:0000256" key="3">
    <source>
        <dbReference type="ARBA" id="ARBA00012000"/>
    </source>
</evidence>
<dbReference type="InterPro" id="IPR010316">
    <property type="entry name" value="AlkA_N"/>
</dbReference>
<evidence type="ECO:0000256" key="5">
    <source>
        <dbReference type="ARBA" id="ARBA00022679"/>
    </source>
</evidence>
<dbReference type="PANTHER" id="PTHR43003">
    <property type="entry name" value="DNA-3-METHYLADENINE GLYCOSYLASE"/>
    <property type="match status" value="1"/>
</dbReference>
<dbReference type="OrthoDB" id="9785929at2"/>
<dbReference type="RefSeq" id="WP_015826285.1">
    <property type="nucleotide sequence ID" value="NC_012982.1"/>
</dbReference>
<dbReference type="Gene3D" id="1.10.1670.10">
    <property type="entry name" value="Helix-hairpin-Helix base-excision DNA repair enzymes (C-terminal)"/>
    <property type="match status" value="1"/>
</dbReference>
<evidence type="ECO:0000256" key="13">
    <source>
        <dbReference type="ARBA" id="ARBA00023204"/>
    </source>
</evidence>
<dbReference type="GO" id="GO:0043916">
    <property type="term" value="F:DNA-7-methylguanine glycosylase activity"/>
    <property type="evidence" value="ECO:0007669"/>
    <property type="project" value="TreeGrafter"/>
</dbReference>
<evidence type="ECO:0000256" key="10">
    <source>
        <dbReference type="ARBA" id="ARBA00023125"/>
    </source>
</evidence>
<dbReference type="Gene3D" id="3.30.310.20">
    <property type="entry name" value="DNA-3-methyladenine glycosylase AlkA, N-terminal domain"/>
    <property type="match status" value="1"/>
</dbReference>
<dbReference type="Gene3D" id="3.40.10.10">
    <property type="entry name" value="DNA Methylphosphotriester Repair Domain"/>
    <property type="match status" value="1"/>
</dbReference>
<evidence type="ECO:0000256" key="1">
    <source>
        <dbReference type="ARBA" id="ARBA00000086"/>
    </source>
</evidence>
<accession>C6XMW5</accession>
<keyword evidence="8" id="KW-0862">Zinc</keyword>
<evidence type="ECO:0000256" key="7">
    <source>
        <dbReference type="ARBA" id="ARBA00022763"/>
    </source>
</evidence>
<dbReference type="SUPFAM" id="SSF46689">
    <property type="entry name" value="Homeodomain-like"/>
    <property type="match status" value="1"/>
</dbReference>
<dbReference type="FunFam" id="3.40.10.10:FF:000001">
    <property type="entry name" value="DNA-3-methyladenine glycosylase 2"/>
    <property type="match status" value="1"/>
</dbReference>
<evidence type="ECO:0000256" key="12">
    <source>
        <dbReference type="ARBA" id="ARBA00023163"/>
    </source>
</evidence>
<dbReference type="GO" id="GO:0032259">
    <property type="term" value="P:methylation"/>
    <property type="evidence" value="ECO:0007669"/>
    <property type="project" value="UniProtKB-KW"/>
</dbReference>
<dbReference type="SUPFAM" id="SSF48150">
    <property type="entry name" value="DNA-glycosylase"/>
    <property type="match status" value="1"/>
</dbReference>
<feature type="domain" description="HTH araC/xylS-type" evidence="14">
    <location>
        <begin position="87"/>
        <end position="185"/>
    </location>
</feature>
<dbReference type="GO" id="GO:0032993">
    <property type="term" value="C:protein-DNA complex"/>
    <property type="evidence" value="ECO:0007669"/>
    <property type="project" value="TreeGrafter"/>
</dbReference>
<keyword evidence="7" id="KW-0227">DNA damage</keyword>
<evidence type="ECO:0000256" key="8">
    <source>
        <dbReference type="ARBA" id="ARBA00022833"/>
    </source>
</evidence>
<evidence type="ECO:0000256" key="9">
    <source>
        <dbReference type="ARBA" id="ARBA00023015"/>
    </source>
</evidence>
<dbReference type="InterPro" id="IPR018062">
    <property type="entry name" value="HTH_AraC-typ_CS"/>
</dbReference>
<keyword evidence="4" id="KW-0489">Methyltransferase</keyword>
<dbReference type="GO" id="GO:0006285">
    <property type="term" value="P:base-excision repair, AP site formation"/>
    <property type="evidence" value="ECO:0007669"/>
    <property type="project" value="TreeGrafter"/>
</dbReference>
<dbReference type="GO" id="GO:0008725">
    <property type="term" value="F:DNA-3-methyladenine glycosylase activity"/>
    <property type="evidence" value="ECO:0007669"/>
    <property type="project" value="TreeGrafter"/>
</dbReference>
<dbReference type="GO" id="GO:0008168">
    <property type="term" value="F:methyltransferase activity"/>
    <property type="evidence" value="ECO:0007669"/>
    <property type="project" value="UniProtKB-KW"/>
</dbReference>
<dbReference type="GO" id="GO:0043565">
    <property type="term" value="F:sequence-specific DNA binding"/>
    <property type="evidence" value="ECO:0007669"/>
    <property type="project" value="InterPro"/>
</dbReference>
<dbReference type="Gene3D" id="1.10.340.30">
    <property type="entry name" value="Hypothetical protein, domain 2"/>
    <property type="match status" value="1"/>
</dbReference>